<reference evidence="1 2" key="1">
    <citation type="journal article" date="2018" name="Front. Microbiol.">
        <title>Hydrolytic Capabilities as a Key to Environmental Success: Chitinolytic and Cellulolytic Acidobacteria From Acidic Sub-arctic Soils and Boreal Peatlands.</title>
        <authorList>
            <person name="Belova S.E."/>
            <person name="Ravin N.V."/>
            <person name="Pankratov T.A."/>
            <person name="Rakitin A.L."/>
            <person name="Ivanova A.A."/>
            <person name="Beletsky A.V."/>
            <person name="Mardanov A.V."/>
            <person name="Sinninghe Damste J.S."/>
            <person name="Dedysh S.N."/>
        </authorList>
    </citation>
    <scope>NUCLEOTIDE SEQUENCE [LARGE SCALE GENOMIC DNA]</scope>
    <source>
        <strain evidence="1 2">SBC82</strain>
    </source>
</reference>
<evidence type="ECO:0000313" key="2">
    <source>
        <dbReference type="Proteomes" id="UP000253606"/>
    </source>
</evidence>
<dbReference type="EMBL" id="CP030840">
    <property type="protein sequence ID" value="AXC14722.1"/>
    <property type="molecule type" value="Genomic_DNA"/>
</dbReference>
<dbReference type="Proteomes" id="UP000253606">
    <property type="component" value="Chromosome"/>
</dbReference>
<proteinExistence type="predicted"/>
<evidence type="ECO:0000313" key="1">
    <source>
        <dbReference type="EMBL" id="AXC14722.1"/>
    </source>
</evidence>
<dbReference type="AlphaFoldDB" id="A0A2Z5G668"/>
<keyword evidence="2" id="KW-1185">Reference proteome</keyword>
<sequence>MLRAFTVSTVMIGCNYFAQTGHAQSTQAPSAIYEGGATP</sequence>
<protein>
    <submittedName>
        <fullName evidence="1">Uncharacterized protein</fullName>
    </submittedName>
</protein>
<organism evidence="1 2">
    <name type="scientific">Acidisarcina polymorpha</name>
    <dbReference type="NCBI Taxonomy" id="2211140"/>
    <lineage>
        <taxon>Bacteria</taxon>
        <taxon>Pseudomonadati</taxon>
        <taxon>Acidobacteriota</taxon>
        <taxon>Terriglobia</taxon>
        <taxon>Terriglobales</taxon>
        <taxon>Acidobacteriaceae</taxon>
        <taxon>Acidisarcina</taxon>
    </lineage>
</organism>
<dbReference type="KEGG" id="abas:ACPOL_5474"/>
<accession>A0A2Z5G668</accession>
<gene>
    <name evidence="1" type="ORF">ACPOL_5474</name>
</gene>
<name>A0A2Z5G668_9BACT</name>